<feature type="compositionally biased region" description="Basic residues" evidence="1">
    <location>
        <begin position="240"/>
        <end position="262"/>
    </location>
</feature>
<keyword evidence="3" id="KW-0648">Protein biosynthesis</keyword>
<dbReference type="AlphaFoldDB" id="A0A844DYD3"/>
<keyword evidence="3" id="KW-0396">Initiation factor</keyword>
<feature type="compositionally biased region" description="Low complexity" evidence="1">
    <location>
        <begin position="230"/>
        <end position="239"/>
    </location>
</feature>
<evidence type="ECO:0000256" key="1">
    <source>
        <dbReference type="SAM" id="MobiDB-lite"/>
    </source>
</evidence>
<dbReference type="SUPFAM" id="SSF50370">
    <property type="entry name" value="Ricin B-like lectins"/>
    <property type="match status" value="1"/>
</dbReference>
<dbReference type="RefSeq" id="WP_154277698.1">
    <property type="nucleotide sequence ID" value="NZ_WKQN01000018.1"/>
</dbReference>
<protein>
    <submittedName>
        <fullName evidence="3">Translation initiation factor 3</fullName>
    </submittedName>
</protein>
<dbReference type="Pfam" id="PF14200">
    <property type="entry name" value="RicinB_lectin_2"/>
    <property type="match status" value="2"/>
</dbReference>
<dbReference type="CDD" id="cd00161">
    <property type="entry name" value="beta-trefoil_Ricin-like"/>
    <property type="match status" value="1"/>
</dbReference>
<dbReference type="InterPro" id="IPR000772">
    <property type="entry name" value="Ricin_B_lectin"/>
</dbReference>
<gene>
    <name evidence="3" type="ORF">GKD95_13185</name>
</gene>
<feature type="region of interest" description="Disordered" evidence="1">
    <location>
        <begin position="155"/>
        <end position="262"/>
    </location>
</feature>
<dbReference type="PROSITE" id="PS50231">
    <property type="entry name" value="RICIN_B_LECTIN"/>
    <property type="match status" value="1"/>
</dbReference>
<feature type="compositionally biased region" description="Basic and acidic residues" evidence="1">
    <location>
        <begin position="179"/>
        <end position="229"/>
    </location>
</feature>
<organism evidence="3 4">
    <name type="scientific">Faecalibacterium prausnitzii</name>
    <dbReference type="NCBI Taxonomy" id="853"/>
    <lineage>
        <taxon>Bacteria</taxon>
        <taxon>Bacillati</taxon>
        <taxon>Bacillota</taxon>
        <taxon>Clostridia</taxon>
        <taxon>Eubacteriales</taxon>
        <taxon>Oscillospiraceae</taxon>
        <taxon>Faecalibacterium</taxon>
    </lineage>
</organism>
<accession>A0A844DYD3</accession>
<evidence type="ECO:0000313" key="3">
    <source>
        <dbReference type="EMBL" id="MSC64253.1"/>
    </source>
</evidence>
<evidence type="ECO:0000313" key="4">
    <source>
        <dbReference type="Proteomes" id="UP000461506"/>
    </source>
</evidence>
<dbReference type="SMART" id="SM00458">
    <property type="entry name" value="RICIN"/>
    <property type="match status" value="1"/>
</dbReference>
<reference evidence="3 4" key="1">
    <citation type="journal article" date="2019" name="Nat. Med.">
        <title>A library of human gut bacterial isolates paired with longitudinal multiomics data enables mechanistic microbiome research.</title>
        <authorList>
            <person name="Poyet M."/>
            <person name="Groussin M."/>
            <person name="Gibbons S.M."/>
            <person name="Avila-Pacheco J."/>
            <person name="Jiang X."/>
            <person name="Kearney S.M."/>
            <person name="Perrotta A.R."/>
            <person name="Berdy B."/>
            <person name="Zhao S."/>
            <person name="Lieberman T.D."/>
            <person name="Swanson P.K."/>
            <person name="Smith M."/>
            <person name="Roesemann S."/>
            <person name="Alexander J.E."/>
            <person name="Rich S.A."/>
            <person name="Livny J."/>
            <person name="Vlamakis H."/>
            <person name="Clish C."/>
            <person name="Bullock K."/>
            <person name="Deik A."/>
            <person name="Scott J."/>
            <person name="Pierce K.A."/>
            <person name="Xavier R.J."/>
            <person name="Alm E.J."/>
        </authorList>
    </citation>
    <scope>NUCLEOTIDE SEQUENCE [LARGE SCALE GENOMIC DNA]</scope>
    <source>
        <strain evidence="3 4">BIOML-A1</strain>
    </source>
</reference>
<evidence type="ECO:0000259" key="2">
    <source>
        <dbReference type="SMART" id="SM00458"/>
    </source>
</evidence>
<dbReference type="EMBL" id="WKQN01000018">
    <property type="protein sequence ID" value="MSC64253.1"/>
    <property type="molecule type" value="Genomic_DNA"/>
</dbReference>
<feature type="compositionally biased region" description="Low complexity" evidence="1">
    <location>
        <begin position="167"/>
        <end position="178"/>
    </location>
</feature>
<name>A0A844DYD3_9FIRM</name>
<feature type="domain" description="Ricin B lectin" evidence="2">
    <location>
        <begin position="12"/>
        <end position="148"/>
    </location>
</feature>
<dbReference type="Proteomes" id="UP000461506">
    <property type="component" value="Unassembled WGS sequence"/>
</dbReference>
<dbReference type="GO" id="GO:0003743">
    <property type="term" value="F:translation initiation factor activity"/>
    <property type="evidence" value="ECO:0007669"/>
    <property type="project" value="UniProtKB-KW"/>
</dbReference>
<sequence>MKTVAQTVIEADRFYTIAAKGGSVIQAVEKATNGGDIRLGKYEHKPEQEWAFVREGDGVYRIRNRASGKLIDLMMTGTANGTWLHLWEDVGGTSQMWAVEPTPAGTVRLRSSWASGKCIDTVGMGANDGAILQIWQEAAGDDQLWTISEVKDRAKRAPAKKAEEPVVEAAPVVESAPAEEAKPEVKEEPVVEEKPVEEPVKAEEKPAEPVKAEEVKAEPVKAEEVKAEPVKAAAPAAKAPAKKPAAKKTSRAARKKAAAAKK</sequence>
<proteinExistence type="predicted"/>
<comment type="caution">
    <text evidence="3">The sequence shown here is derived from an EMBL/GenBank/DDBJ whole genome shotgun (WGS) entry which is preliminary data.</text>
</comment>
<dbReference type="Gene3D" id="2.80.10.50">
    <property type="match status" value="1"/>
</dbReference>
<dbReference type="InterPro" id="IPR035992">
    <property type="entry name" value="Ricin_B-like_lectins"/>
</dbReference>